<evidence type="ECO:0000256" key="6">
    <source>
        <dbReference type="ARBA" id="ARBA00022729"/>
    </source>
</evidence>
<evidence type="ECO:0000259" key="19">
    <source>
        <dbReference type="PROSITE" id="PS50011"/>
    </source>
</evidence>
<dbReference type="PANTHER" id="PTHR32444">
    <property type="entry name" value="BULB-TYPE LECTIN DOMAIN-CONTAINING PROTEIN"/>
    <property type="match status" value="1"/>
</dbReference>
<evidence type="ECO:0000256" key="16">
    <source>
        <dbReference type="SAM" id="MobiDB-lite"/>
    </source>
</evidence>
<gene>
    <name evidence="22" type="ORF">MTR67_020643</name>
</gene>
<evidence type="ECO:0000256" key="17">
    <source>
        <dbReference type="SAM" id="Phobius"/>
    </source>
</evidence>
<dbReference type="FunFam" id="1.10.510.10:FF:000060">
    <property type="entry name" value="G-type lectin S-receptor-like serine/threonine-protein kinase"/>
    <property type="match status" value="2"/>
</dbReference>
<accession>A0AAF0QS24</accession>
<dbReference type="GO" id="GO:0048544">
    <property type="term" value="P:recognition of pollen"/>
    <property type="evidence" value="ECO:0007669"/>
    <property type="project" value="InterPro"/>
</dbReference>
<feature type="signal peptide" evidence="18">
    <location>
        <begin position="1"/>
        <end position="26"/>
    </location>
</feature>
<dbReference type="SMART" id="SM00108">
    <property type="entry name" value="B_lectin"/>
    <property type="match status" value="2"/>
</dbReference>
<evidence type="ECO:0000256" key="18">
    <source>
        <dbReference type="SAM" id="SignalP"/>
    </source>
</evidence>
<dbReference type="Gene3D" id="3.50.4.10">
    <property type="entry name" value="Hepatocyte Growth Factor"/>
    <property type="match status" value="2"/>
</dbReference>
<evidence type="ECO:0000256" key="8">
    <source>
        <dbReference type="ARBA" id="ARBA00022777"/>
    </source>
</evidence>
<dbReference type="SUPFAM" id="SSF51110">
    <property type="entry name" value="alpha-D-mannose-specific plant lectins"/>
    <property type="match status" value="2"/>
</dbReference>
<evidence type="ECO:0000256" key="3">
    <source>
        <dbReference type="ARBA" id="ARBA00022527"/>
    </source>
</evidence>
<evidence type="ECO:0000256" key="5">
    <source>
        <dbReference type="ARBA" id="ARBA00022692"/>
    </source>
</evidence>
<dbReference type="SMART" id="SM00220">
    <property type="entry name" value="S_TKc"/>
    <property type="match status" value="2"/>
</dbReference>
<dbReference type="Pfam" id="PF00954">
    <property type="entry name" value="S_locus_glycop"/>
    <property type="match status" value="2"/>
</dbReference>
<dbReference type="PROSITE" id="PS50948">
    <property type="entry name" value="PAN"/>
    <property type="match status" value="2"/>
</dbReference>
<dbReference type="PROSITE" id="PS50011">
    <property type="entry name" value="PROTEIN_KINASE_DOM"/>
    <property type="match status" value="2"/>
</dbReference>
<evidence type="ECO:0000256" key="1">
    <source>
        <dbReference type="ARBA" id="ARBA00004167"/>
    </source>
</evidence>
<proteinExistence type="predicted"/>
<feature type="chain" id="PRO_5042030453" description="non-specific serine/threonine protein kinase" evidence="18">
    <location>
        <begin position="27"/>
        <end position="1667"/>
    </location>
</feature>
<feature type="domain" description="Apple" evidence="21">
    <location>
        <begin position="1195"/>
        <end position="1277"/>
    </location>
</feature>
<dbReference type="InterPro" id="IPR001245">
    <property type="entry name" value="Ser-Thr/Tyr_kinase_cat_dom"/>
</dbReference>
<dbReference type="InterPro" id="IPR008271">
    <property type="entry name" value="Ser/Thr_kinase_AS"/>
</dbReference>
<dbReference type="CDD" id="cd14066">
    <property type="entry name" value="STKc_IRAK"/>
    <property type="match status" value="2"/>
</dbReference>
<dbReference type="EC" id="2.7.11.1" evidence="2"/>
<evidence type="ECO:0000256" key="2">
    <source>
        <dbReference type="ARBA" id="ARBA00012513"/>
    </source>
</evidence>
<feature type="domain" description="Protein kinase" evidence="19">
    <location>
        <begin position="1351"/>
        <end position="1628"/>
    </location>
</feature>
<comment type="subcellular location">
    <subcellularLocation>
        <location evidence="1">Membrane</location>
        <topology evidence="1">Single-pass membrane protein</topology>
    </subcellularLocation>
</comment>
<feature type="domain" description="Bulb-type lectin" evidence="20">
    <location>
        <begin position="30"/>
        <end position="154"/>
    </location>
</feature>
<dbReference type="GO" id="GO:0004674">
    <property type="term" value="F:protein serine/threonine kinase activity"/>
    <property type="evidence" value="ECO:0007669"/>
    <property type="project" value="UniProtKB-KW"/>
</dbReference>
<evidence type="ECO:0000256" key="11">
    <source>
        <dbReference type="ARBA" id="ARBA00023136"/>
    </source>
</evidence>
<feature type="region of interest" description="Disordered" evidence="16">
    <location>
        <begin position="1643"/>
        <end position="1667"/>
    </location>
</feature>
<dbReference type="SMART" id="SM00473">
    <property type="entry name" value="PAN_AP"/>
    <property type="match status" value="2"/>
</dbReference>
<dbReference type="CDD" id="cd00028">
    <property type="entry name" value="B_lectin"/>
    <property type="match status" value="2"/>
</dbReference>
<keyword evidence="4" id="KW-0808">Transferase</keyword>
<dbReference type="GO" id="GO:0005524">
    <property type="term" value="F:ATP binding"/>
    <property type="evidence" value="ECO:0007669"/>
    <property type="project" value="UniProtKB-KW"/>
</dbReference>
<dbReference type="InterPro" id="IPR000719">
    <property type="entry name" value="Prot_kinase_dom"/>
</dbReference>
<dbReference type="Gene3D" id="3.30.200.20">
    <property type="entry name" value="Phosphorylase Kinase, domain 1"/>
    <property type="match status" value="2"/>
</dbReference>
<dbReference type="EMBL" id="CP133615">
    <property type="protein sequence ID" value="WMV27258.1"/>
    <property type="molecule type" value="Genomic_DNA"/>
</dbReference>
<evidence type="ECO:0000256" key="9">
    <source>
        <dbReference type="ARBA" id="ARBA00022840"/>
    </source>
</evidence>
<dbReference type="Proteomes" id="UP001234989">
    <property type="component" value="Chromosome 4"/>
</dbReference>
<evidence type="ECO:0000259" key="21">
    <source>
        <dbReference type="PROSITE" id="PS50948"/>
    </source>
</evidence>
<dbReference type="InterPro" id="IPR000858">
    <property type="entry name" value="S_locus_glycoprot_dom"/>
</dbReference>
<dbReference type="PROSITE" id="PS50927">
    <property type="entry name" value="BULB_LECTIN"/>
    <property type="match status" value="2"/>
</dbReference>
<dbReference type="Pfam" id="PF08276">
    <property type="entry name" value="PAN_2"/>
    <property type="match status" value="2"/>
</dbReference>
<dbReference type="InterPro" id="IPR003609">
    <property type="entry name" value="Pan_app"/>
</dbReference>
<comment type="catalytic activity">
    <reaction evidence="14">
        <text>L-threonyl-[protein] + ATP = O-phospho-L-threonyl-[protein] + ADP + H(+)</text>
        <dbReference type="Rhea" id="RHEA:46608"/>
        <dbReference type="Rhea" id="RHEA-COMP:11060"/>
        <dbReference type="Rhea" id="RHEA-COMP:11605"/>
        <dbReference type="ChEBI" id="CHEBI:15378"/>
        <dbReference type="ChEBI" id="CHEBI:30013"/>
        <dbReference type="ChEBI" id="CHEBI:30616"/>
        <dbReference type="ChEBI" id="CHEBI:61977"/>
        <dbReference type="ChEBI" id="CHEBI:456216"/>
        <dbReference type="EC" id="2.7.11.1"/>
    </reaction>
</comment>
<dbReference type="InterPro" id="IPR021820">
    <property type="entry name" value="S-locus_recpt_kinase_C"/>
</dbReference>
<evidence type="ECO:0000256" key="14">
    <source>
        <dbReference type="ARBA" id="ARBA00047899"/>
    </source>
</evidence>
<evidence type="ECO:0000256" key="13">
    <source>
        <dbReference type="ARBA" id="ARBA00023180"/>
    </source>
</evidence>
<feature type="compositionally biased region" description="Polar residues" evidence="16">
    <location>
        <begin position="1648"/>
        <end position="1660"/>
    </location>
</feature>
<evidence type="ECO:0000256" key="12">
    <source>
        <dbReference type="ARBA" id="ARBA00023157"/>
    </source>
</evidence>
<keyword evidence="9" id="KW-0067">ATP-binding</keyword>
<dbReference type="GO" id="GO:0016020">
    <property type="term" value="C:membrane"/>
    <property type="evidence" value="ECO:0007669"/>
    <property type="project" value="UniProtKB-SubCell"/>
</dbReference>
<evidence type="ECO:0000256" key="15">
    <source>
        <dbReference type="ARBA" id="ARBA00048679"/>
    </source>
</evidence>
<name>A0AAF0QS24_SOLVR</name>
<evidence type="ECO:0000313" key="23">
    <source>
        <dbReference type="Proteomes" id="UP001234989"/>
    </source>
</evidence>
<dbReference type="Pfam" id="PF07714">
    <property type="entry name" value="PK_Tyr_Ser-Thr"/>
    <property type="match status" value="2"/>
</dbReference>
<dbReference type="Gene3D" id="1.10.510.10">
    <property type="entry name" value="Transferase(Phosphotransferase) domain 1"/>
    <property type="match status" value="2"/>
</dbReference>
<feature type="domain" description="Protein kinase" evidence="19">
    <location>
        <begin position="500"/>
        <end position="777"/>
    </location>
</feature>
<dbReference type="PROSITE" id="PS00108">
    <property type="entry name" value="PROTEIN_KINASE_ST"/>
    <property type="match status" value="2"/>
</dbReference>
<keyword evidence="23" id="KW-1185">Reference proteome</keyword>
<dbReference type="Gene3D" id="2.90.10.10">
    <property type="entry name" value="Bulb-type lectin domain"/>
    <property type="match status" value="2"/>
</dbReference>
<keyword evidence="8" id="KW-0418">Kinase</keyword>
<keyword evidence="10 17" id="KW-1133">Transmembrane helix</keyword>
<keyword evidence="12" id="KW-1015">Disulfide bond</keyword>
<sequence>MASSMEANFFILFLLVFCSSIHNIISTTTTDLISTNQFIIDGETIVSSGGTFELGFFSPSDSSNRYIGIWYKQILPHIQTVVWVANREKPLTNTSSVQLKVTKPGILALFNDKNETIWFTNTSRSVQNPVAVLLDSGNLVVKDANDNNPEDFLWQSFNFPTDTHLPDMKLGKNFKTGHEVYLSAWKSDNDPAPGEFTRNIDPTGYPQVLTKRGTDVLNRIGPWNGLRWSGAPIPLLTQSRLYTFQFIFNEEEVYYIFSLTNYSSVLSRIVITSNGDIERFMWVEQTKRWHSHYKLPADNCDTYRLCGEHGSCDLGTQPICGCLDKFVPKYPQQWEKGDWTTGCVRRTPLDCNREHVFIKYPGFKLPDTKHSQYNKTMTLEGCRQVCSTDCSCTAYSSLDISNGDKGCLLWFGELVDIRKLSERGQDIFIKMDYLEEESEAGSKRKKATILAVSFSLLMATILLILILLWYKRKKKKLKHREDFELPLFPLATITRATNNFSLNNKIGEGGFGPVYKGVLEEGQEIAVKRLSRTSMQGIDEYKNEVIYIAKLQHRNLVRLLGCCIQGEEKMLIYEYMPNNSLDSYIFDQTKNKLLDWPKRFNIINGIARGLLYLHQDSRLRIIHRDLKASNVLLDTEMNPKISDFGMARSVTGNEMGAKTRNVVGTHGYMSPEYAVDGMFSVKSDVFSFGVLVLEIVSGKKNRGFMHQDHNLNLLGHAWKLYKDDRSLELADEQLADSCNISQVLRSIQVGLLCVQQHPDDRPSMSSVVHMLANESLLPKAKEPGFFTERNIFDEGKSGSQTRSSKNEFTITMLDPRITRSRYNLCHSLCPSGEHSVVSTLCALGKPPLCNSLQTVATASALRVSTLCSLSTTTTDLITTNQFIIDGETIVSSSGTFELGFFNLSGSSNRYIGIWYKQILPHMQTVVWVANREKPLTNTSSVILKVTEPGILALLNDKNEIIWSTNTSRSVQNPVAVLLDSGNLVVKDANEDNPENFLWQSFNFPTDTHLPGMKIGKSFKTGHEFYLSSWKNDNDPAPGEFTRSIDPTGYPQILTKSGTNVLYRVGPWNGLKWSGAPIPLLQQSGLYRFEFAFNEEGIYYIFSLINHSSILSRMVMTSNGDIQRFVWVDQTKRWHIHYRLPADNCDTYSLCGVYGRCDIDNEPICLCLDKFVPKYPQQWKKGDWTKGCVRRTPLDCNREHVFIKYPGIKLPDTKHSQYNKTMTLEGCRQVCSTDCSCTAYSSLNISNGNKGCLLWFEELVDIRKLSETGQDIFIKMDSREQVVDLKNVESEVGSNRKKAKILAVSFSLLVLTILLILILLWYKRKKKKLKLREDFELPLFPLSTITRATNNFSLDNKIGEGGFGPVYKGVLEEGQEIAVKRRSRTSMQGLDEYTNEVIYIAKLQHRNLVKLLGCCIQGEEKMLIYEYMPNNSLDSYIFDQTKNKLLDWPKRFHIINGIARGLLYLHQDSRLRIIHRDLKASNVLLDIEMNPKISDFGMARSVTGNEMGAKTRKVVGTHGYMSPEYAVDGMFSVKSDVFSFGVLVLEIVSGKKNRGFSHQDHNLNLLGHAWKLYKEDRSLELADEQLAYSCNISQVLRSIQVGLLCVQQHPNDRPSMFTVVQMLANESLLPKAKEPGFFTERNVYDEGKSGSQTRSSKNEVTITLLDPR</sequence>
<dbReference type="FunFam" id="2.90.10.10:FF:000004">
    <property type="entry name" value="G-type lectin S-receptor-like serine/threonine-protein kinase"/>
    <property type="match status" value="2"/>
</dbReference>
<organism evidence="22 23">
    <name type="scientific">Solanum verrucosum</name>
    <dbReference type="NCBI Taxonomy" id="315347"/>
    <lineage>
        <taxon>Eukaryota</taxon>
        <taxon>Viridiplantae</taxon>
        <taxon>Streptophyta</taxon>
        <taxon>Embryophyta</taxon>
        <taxon>Tracheophyta</taxon>
        <taxon>Spermatophyta</taxon>
        <taxon>Magnoliopsida</taxon>
        <taxon>eudicotyledons</taxon>
        <taxon>Gunneridae</taxon>
        <taxon>Pentapetalae</taxon>
        <taxon>asterids</taxon>
        <taxon>lamiids</taxon>
        <taxon>Solanales</taxon>
        <taxon>Solanaceae</taxon>
        <taxon>Solanoideae</taxon>
        <taxon>Solaneae</taxon>
        <taxon>Solanum</taxon>
    </lineage>
</organism>
<evidence type="ECO:0000256" key="10">
    <source>
        <dbReference type="ARBA" id="ARBA00022989"/>
    </source>
</evidence>
<feature type="transmembrane region" description="Helical" evidence="17">
    <location>
        <begin position="449"/>
        <end position="470"/>
    </location>
</feature>
<dbReference type="FunFam" id="3.30.200.20:FF:000195">
    <property type="entry name" value="G-type lectin S-receptor-like serine/threonine-protein kinase"/>
    <property type="match status" value="2"/>
</dbReference>
<feature type="domain" description="Bulb-type lectin" evidence="20">
    <location>
        <begin position="874"/>
        <end position="998"/>
    </location>
</feature>
<keyword evidence="11 17" id="KW-0472">Membrane</keyword>
<keyword evidence="13" id="KW-0325">Glycoprotein</keyword>
<evidence type="ECO:0000256" key="7">
    <source>
        <dbReference type="ARBA" id="ARBA00022741"/>
    </source>
</evidence>
<evidence type="ECO:0000256" key="4">
    <source>
        <dbReference type="ARBA" id="ARBA00022679"/>
    </source>
</evidence>
<keyword evidence="6 18" id="KW-0732">Signal</keyword>
<reference evidence="22" key="1">
    <citation type="submission" date="2023-08" db="EMBL/GenBank/DDBJ databases">
        <title>A de novo genome assembly of Solanum verrucosum Schlechtendal, a Mexican diploid species geographically isolated from the other diploid A-genome species in potato relatives.</title>
        <authorList>
            <person name="Hosaka K."/>
        </authorList>
    </citation>
    <scope>NUCLEOTIDE SEQUENCE</scope>
    <source>
        <tissue evidence="22">Young leaves</tissue>
    </source>
</reference>
<dbReference type="InterPro" id="IPR001480">
    <property type="entry name" value="Bulb-type_lectin_dom"/>
</dbReference>
<evidence type="ECO:0000313" key="22">
    <source>
        <dbReference type="EMBL" id="WMV27258.1"/>
    </source>
</evidence>
<dbReference type="SUPFAM" id="SSF56112">
    <property type="entry name" value="Protein kinase-like (PK-like)"/>
    <property type="match status" value="2"/>
</dbReference>
<dbReference type="InterPro" id="IPR011009">
    <property type="entry name" value="Kinase-like_dom_sf"/>
</dbReference>
<feature type="transmembrane region" description="Helical" evidence="17">
    <location>
        <begin position="1300"/>
        <end position="1321"/>
    </location>
</feature>
<dbReference type="Pfam" id="PF01453">
    <property type="entry name" value="B_lectin"/>
    <property type="match status" value="2"/>
</dbReference>
<evidence type="ECO:0000259" key="20">
    <source>
        <dbReference type="PROSITE" id="PS50927"/>
    </source>
</evidence>
<dbReference type="PANTHER" id="PTHR32444:SF220">
    <property type="entry name" value="G-TYPE LECTIN S-RECEPTOR-LIKE SERINE_THREONINE-PROTEIN KINASE"/>
    <property type="match status" value="1"/>
</dbReference>
<keyword evidence="3" id="KW-0723">Serine/threonine-protein kinase</keyword>
<dbReference type="Pfam" id="PF11883">
    <property type="entry name" value="DUF3403"/>
    <property type="match status" value="2"/>
</dbReference>
<feature type="domain" description="Apple" evidence="21">
    <location>
        <begin position="351"/>
        <end position="432"/>
    </location>
</feature>
<keyword evidence="5 17" id="KW-0812">Transmembrane</keyword>
<protein>
    <recommendedName>
        <fullName evidence="2">non-specific serine/threonine protein kinase</fullName>
        <ecNumber evidence="2">2.7.11.1</ecNumber>
    </recommendedName>
</protein>
<dbReference type="InterPro" id="IPR036426">
    <property type="entry name" value="Bulb-type_lectin_dom_sf"/>
</dbReference>
<comment type="catalytic activity">
    <reaction evidence="15">
        <text>L-seryl-[protein] + ATP = O-phospho-L-seryl-[protein] + ADP + H(+)</text>
        <dbReference type="Rhea" id="RHEA:17989"/>
        <dbReference type="Rhea" id="RHEA-COMP:9863"/>
        <dbReference type="Rhea" id="RHEA-COMP:11604"/>
        <dbReference type="ChEBI" id="CHEBI:15378"/>
        <dbReference type="ChEBI" id="CHEBI:29999"/>
        <dbReference type="ChEBI" id="CHEBI:30616"/>
        <dbReference type="ChEBI" id="CHEBI:83421"/>
        <dbReference type="ChEBI" id="CHEBI:456216"/>
        <dbReference type="EC" id="2.7.11.1"/>
    </reaction>
</comment>
<dbReference type="CDD" id="cd01098">
    <property type="entry name" value="PAN_AP_plant"/>
    <property type="match status" value="2"/>
</dbReference>
<keyword evidence="7" id="KW-0547">Nucleotide-binding</keyword>